<comment type="caution">
    <text evidence="1">The sequence shown here is derived from an EMBL/GenBank/DDBJ whole genome shotgun (WGS) entry which is preliminary data.</text>
</comment>
<evidence type="ECO:0000313" key="1">
    <source>
        <dbReference type="EMBL" id="KAJ8305694.1"/>
    </source>
</evidence>
<dbReference type="EMBL" id="JARBDR010000813">
    <property type="protein sequence ID" value="KAJ8305694.1"/>
    <property type="molecule type" value="Genomic_DNA"/>
</dbReference>
<reference evidence="1 2" key="1">
    <citation type="submission" date="2022-12" db="EMBL/GenBank/DDBJ databases">
        <title>Chromosome-level genome of Tegillarca granosa.</title>
        <authorList>
            <person name="Kim J."/>
        </authorList>
    </citation>
    <scope>NUCLEOTIDE SEQUENCE [LARGE SCALE GENOMIC DNA]</scope>
    <source>
        <strain evidence="1">Teg-2019</strain>
        <tissue evidence="1">Adductor muscle</tissue>
    </source>
</reference>
<organism evidence="1 2">
    <name type="scientific">Tegillarca granosa</name>
    <name type="common">Malaysian cockle</name>
    <name type="synonym">Anadara granosa</name>
    <dbReference type="NCBI Taxonomy" id="220873"/>
    <lineage>
        <taxon>Eukaryota</taxon>
        <taxon>Metazoa</taxon>
        <taxon>Spiralia</taxon>
        <taxon>Lophotrochozoa</taxon>
        <taxon>Mollusca</taxon>
        <taxon>Bivalvia</taxon>
        <taxon>Autobranchia</taxon>
        <taxon>Pteriomorphia</taxon>
        <taxon>Arcoida</taxon>
        <taxon>Arcoidea</taxon>
        <taxon>Arcidae</taxon>
        <taxon>Tegillarca</taxon>
    </lineage>
</organism>
<proteinExistence type="predicted"/>
<keyword evidence="2" id="KW-1185">Reference proteome</keyword>
<sequence length="152" mass="17721">MYYDMSISNIKGFSFDTDDETSSCLRNAARGIHDEELSPFFTTNIPHDEEPKFSSFCTCRNNKKNKQNKDNEKIFFKRSCEEKCVDIEKITCDFNRNDTSKNSPRKLFTSRSLDVTTNSDSKQLEKDDENNAQKRAFSLESFQKYTVIKETT</sequence>
<dbReference type="Proteomes" id="UP001217089">
    <property type="component" value="Unassembled WGS sequence"/>
</dbReference>
<accession>A0ABQ9EK98</accession>
<evidence type="ECO:0000313" key="2">
    <source>
        <dbReference type="Proteomes" id="UP001217089"/>
    </source>
</evidence>
<protein>
    <submittedName>
        <fullName evidence="1">Uncharacterized protein</fullName>
    </submittedName>
</protein>
<gene>
    <name evidence="1" type="ORF">KUTeg_016239</name>
</gene>
<name>A0ABQ9EK98_TEGGR</name>